<keyword evidence="1" id="KW-0472">Membrane</keyword>
<dbReference type="Proteomes" id="UP000319671">
    <property type="component" value="Unassembled WGS sequence"/>
</dbReference>
<evidence type="ECO:0000313" key="2">
    <source>
        <dbReference type="EMBL" id="TWE06381.1"/>
    </source>
</evidence>
<name>A0A561DSP7_9BACI</name>
<feature type="transmembrane region" description="Helical" evidence="1">
    <location>
        <begin position="41"/>
        <end position="65"/>
    </location>
</feature>
<reference evidence="2 3" key="1">
    <citation type="submission" date="2019-06" db="EMBL/GenBank/DDBJ databases">
        <title>Sorghum-associated microbial communities from plants grown in Nebraska, USA.</title>
        <authorList>
            <person name="Schachtman D."/>
        </authorList>
    </citation>
    <scope>NUCLEOTIDE SEQUENCE [LARGE SCALE GENOMIC DNA]</scope>
    <source>
        <strain evidence="2 3">2482</strain>
    </source>
</reference>
<keyword evidence="3" id="KW-1185">Reference proteome</keyword>
<organism evidence="2 3">
    <name type="scientific">Neobacillus bataviensis</name>
    <dbReference type="NCBI Taxonomy" id="220685"/>
    <lineage>
        <taxon>Bacteria</taxon>
        <taxon>Bacillati</taxon>
        <taxon>Bacillota</taxon>
        <taxon>Bacilli</taxon>
        <taxon>Bacillales</taxon>
        <taxon>Bacillaceae</taxon>
        <taxon>Neobacillus</taxon>
    </lineage>
</organism>
<gene>
    <name evidence="2" type="ORF">FB550_102403</name>
</gene>
<keyword evidence="1" id="KW-1133">Transmembrane helix</keyword>
<keyword evidence="1" id="KW-0812">Transmembrane</keyword>
<dbReference type="AlphaFoldDB" id="A0A561DSP7"/>
<comment type="caution">
    <text evidence="2">The sequence shown here is derived from an EMBL/GenBank/DDBJ whole genome shotgun (WGS) entry which is preliminary data.</text>
</comment>
<dbReference type="EMBL" id="VIVN01000002">
    <property type="protein sequence ID" value="TWE06381.1"/>
    <property type="molecule type" value="Genomic_DNA"/>
</dbReference>
<evidence type="ECO:0000313" key="3">
    <source>
        <dbReference type="Proteomes" id="UP000319671"/>
    </source>
</evidence>
<evidence type="ECO:0000256" key="1">
    <source>
        <dbReference type="SAM" id="Phobius"/>
    </source>
</evidence>
<feature type="transmembrane region" description="Helical" evidence="1">
    <location>
        <begin position="111"/>
        <end position="134"/>
    </location>
</feature>
<evidence type="ECO:0008006" key="4">
    <source>
        <dbReference type="Google" id="ProtNLM"/>
    </source>
</evidence>
<protein>
    <recommendedName>
        <fullName evidence="4">TrbC/VIRB2 family protein</fullName>
    </recommendedName>
</protein>
<proteinExistence type="predicted"/>
<sequence>MTSNKGMIILAKSKRINFNEFMSGEFKVKDREKRQRRVKKVTQLAVSAALPIATCGAIGTLGFAMKAFAATTGTNAVVASAPIAIEAGAKEWMSSQTLSTLAHVLDPLVDIMVALSFPIASVIIVGSCFFFMFGKSEKAWDGIMKAGLGYVLIQVSPLILDVLKQVGNAV</sequence>
<accession>A0A561DSP7</accession>